<dbReference type="PROSITE" id="PS50067">
    <property type="entry name" value="KINESIN_MOTOR_2"/>
    <property type="match status" value="1"/>
</dbReference>
<dbReference type="PRINTS" id="PR00380">
    <property type="entry name" value="KINESINHEAVY"/>
</dbReference>
<feature type="non-terminal residue" evidence="5">
    <location>
        <position position="171"/>
    </location>
</feature>
<feature type="transmembrane region" description="Helical" evidence="3">
    <location>
        <begin position="122"/>
        <end position="141"/>
    </location>
</feature>
<dbReference type="InterPro" id="IPR036961">
    <property type="entry name" value="Kinesin_motor_dom_sf"/>
</dbReference>
<dbReference type="Gene3D" id="3.40.850.10">
    <property type="entry name" value="Kinesin motor domain"/>
    <property type="match status" value="1"/>
</dbReference>
<dbReference type="AlphaFoldDB" id="A0A103Y1H4"/>
<dbReference type="SUPFAM" id="SSF52540">
    <property type="entry name" value="P-loop containing nucleoside triphosphate hydrolases"/>
    <property type="match status" value="1"/>
</dbReference>
<evidence type="ECO:0000256" key="3">
    <source>
        <dbReference type="SAM" id="Phobius"/>
    </source>
</evidence>
<dbReference type="GO" id="GO:0003777">
    <property type="term" value="F:microtubule motor activity"/>
    <property type="evidence" value="ECO:0007669"/>
    <property type="project" value="InterPro"/>
</dbReference>
<dbReference type="Gramene" id="KVI00775">
    <property type="protein sequence ID" value="KVI00775"/>
    <property type="gene ID" value="Ccrd_020972"/>
</dbReference>
<organism evidence="5 6">
    <name type="scientific">Cynara cardunculus var. scolymus</name>
    <name type="common">Globe artichoke</name>
    <name type="synonym">Cynara scolymus</name>
    <dbReference type="NCBI Taxonomy" id="59895"/>
    <lineage>
        <taxon>Eukaryota</taxon>
        <taxon>Viridiplantae</taxon>
        <taxon>Streptophyta</taxon>
        <taxon>Embryophyta</taxon>
        <taxon>Tracheophyta</taxon>
        <taxon>Spermatophyta</taxon>
        <taxon>Magnoliopsida</taxon>
        <taxon>eudicotyledons</taxon>
        <taxon>Gunneridae</taxon>
        <taxon>Pentapetalae</taxon>
        <taxon>asterids</taxon>
        <taxon>campanulids</taxon>
        <taxon>Asterales</taxon>
        <taxon>Asteraceae</taxon>
        <taxon>Carduoideae</taxon>
        <taxon>Cardueae</taxon>
        <taxon>Carduinae</taxon>
        <taxon>Cynara</taxon>
    </lineage>
</organism>
<comment type="caution">
    <text evidence="2">Lacks conserved residue(s) required for the propagation of feature annotation.</text>
</comment>
<comment type="caution">
    <text evidence="5">The sequence shown here is derived from an EMBL/GenBank/DDBJ whole genome shotgun (WGS) entry which is preliminary data.</text>
</comment>
<gene>
    <name evidence="5" type="ORF">Ccrd_020972</name>
</gene>
<dbReference type="Proteomes" id="UP000243975">
    <property type="component" value="Unassembled WGS sequence"/>
</dbReference>
<proteinExistence type="inferred from homology"/>
<dbReference type="GO" id="GO:0008017">
    <property type="term" value="F:microtubule binding"/>
    <property type="evidence" value="ECO:0007669"/>
    <property type="project" value="InterPro"/>
</dbReference>
<evidence type="ECO:0000313" key="6">
    <source>
        <dbReference type="Proteomes" id="UP000243975"/>
    </source>
</evidence>
<evidence type="ECO:0000313" key="5">
    <source>
        <dbReference type="EMBL" id="KVI00775.1"/>
    </source>
</evidence>
<dbReference type="GO" id="GO:0005524">
    <property type="term" value="F:ATP binding"/>
    <property type="evidence" value="ECO:0007669"/>
    <property type="project" value="InterPro"/>
</dbReference>
<feature type="domain" description="Kinesin motor" evidence="4">
    <location>
        <begin position="1"/>
        <end position="171"/>
    </location>
</feature>
<keyword evidence="1" id="KW-0505">Motor protein</keyword>
<accession>A0A103Y1H4</accession>
<dbReference type="Pfam" id="PF00225">
    <property type="entry name" value="Kinesin"/>
    <property type="match status" value="1"/>
</dbReference>
<reference evidence="5 6" key="1">
    <citation type="journal article" date="2016" name="Sci. Rep.">
        <title>The genome sequence of the outbreeding globe artichoke constructed de novo incorporating a phase-aware low-pass sequencing strategy of F1 progeny.</title>
        <authorList>
            <person name="Scaglione D."/>
            <person name="Reyes-Chin-Wo S."/>
            <person name="Acquadro A."/>
            <person name="Froenicke L."/>
            <person name="Portis E."/>
            <person name="Beitel C."/>
            <person name="Tirone M."/>
            <person name="Mauro R."/>
            <person name="Lo Monaco A."/>
            <person name="Mauromicale G."/>
            <person name="Faccioli P."/>
            <person name="Cattivelli L."/>
            <person name="Rieseberg L."/>
            <person name="Michelmore R."/>
            <person name="Lanteri S."/>
        </authorList>
    </citation>
    <scope>NUCLEOTIDE SEQUENCE [LARGE SCALE GENOMIC DNA]</scope>
    <source>
        <strain evidence="5">2C</strain>
    </source>
</reference>
<keyword evidence="3" id="KW-1133">Transmembrane helix</keyword>
<protein>
    <submittedName>
        <fullName evidence="5">Kinesin, motor domain-containing protein</fullName>
    </submittedName>
</protein>
<dbReference type="PANTHER" id="PTHR47968">
    <property type="entry name" value="CENTROMERE PROTEIN E"/>
    <property type="match status" value="1"/>
</dbReference>
<dbReference type="GO" id="GO:0007018">
    <property type="term" value="P:microtubule-based movement"/>
    <property type="evidence" value="ECO:0007669"/>
    <property type="project" value="InterPro"/>
</dbReference>
<keyword evidence="3" id="KW-0812">Transmembrane</keyword>
<keyword evidence="3" id="KW-0472">Membrane</keyword>
<dbReference type="PANTHER" id="PTHR47968:SF39">
    <property type="entry name" value="KINESIN-LIKE PROTEIN KIN-7B"/>
    <property type="match status" value="1"/>
</dbReference>
<evidence type="ECO:0000256" key="2">
    <source>
        <dbReference type="PROSITE-ProRule" id="PRU00283"/>
    </source>
</evidence>
<dbReference type="EMBL" id="LEKV01003263">
    <property type="protein sequence ID" value="KVI00775.1"/>
    <property type="molecule type" value="Genomic_DNA"/>
</dbReference>
<keyword evidence="6" id="KW-1185">Reference proteome</keyword>
<sequence>MYDDTRNWANVDGLANNLIFGNEQKSRFLIANCEAQRQFGETSLNDRSSRSHQIIRLTIECSSLYEESRCGRYLLASLSLVDLAGCEAQTNADGTRLKEGSHINRSLLTLTTMIRKLSGWKARLIAVTTTGGISLVIVSVLCYAQVLVTAVVVGLVAHFVCGQLGPAAIVI</sequence>
<evidence type="ECO:0000259" key="4">
    <source>
        <dbReference type="PROSITE" id="PS50067"/>
    </source>
</evidence>
<dbReference type="InterPro" id="IPR027640">
    <property type="entry name" value="Kinesin-like_fam"/>
</dbReference>
<dbReference type="InterPro" id="IPR027417">
    <property type="entry name" value="P-loop_NTPase"/>
</dbReference>
<name>A0A103Y1H4_CYNCS</name>
<comment type="similarity">
    <text evidence="2">Belongs to the TRAFAC class myosin-kinesin ATPase superfamily. Kinesin family.</text>
</comment>
<feature type="transmembrane region" description="Helical" evidence="3">
    <location>
        <begin position="147"/>
        <end position="170"/>
    </location>
</feature>
<dbReference type="InterPro" id="IPR001752">
    <property type="entry name" value="Kinesin_motor_dom"/>
</dbReference>
<evidence type="ECO:0000256" key="1">
    <source>
        <dbReference type="ARBA" id="ARBA00023175"/>
    </source>
</evidence>